<dbReference type="HOGENOM" id="CLU_090389_20_3_2"/>
<dbReference type="RefSeq" id="WP_048124992.1">
    <property type="nucleotide sequence ID" value="NZ_CP009515.1"/>
</dbReference>
<evidence type="ECO:0000256" key="1">
    <source>
        <dbReference type="ARBA" id="ARBA00007787"/>
    </source>
</evidence>
<evidence type="ECO:0000313" key="5">
    <source>
        <dbReference type="Proteomes" id="UP000033072"/>
    </source>
</evidence>
<dbReference type="AlphaFoldDB" id="A0A0E3S0P7"/>
<evidence type="ECO:0000313" key="4">
    <source>
        <dbReference type="EMBL" id="AKB74214.1"/>
    </source>
</evidence>
<gene>
    <name evidence="4" type="ORF">MSLAZ_0953</name>
</gene>
<organism evidence="4 5">
    <name type="scientific">Methanosarcina lacustris Z-7289</name>
    <dbReference type="NCBI Taxonomy" id="1434111"/>
    <lineage>
        <taxon>Archaea</taxon>
        <taxon>Methanobacteriati</taxon>
        <taxon>Methanobacteriota</taxon>
        <taxon>Stenosarchaea group</taxon>
        <taxon>Methanomicrobia</taxon>
        <taxon>Methanosarcinales</taxon>
        <taxon>Methanosarcinaceae</taxon>
        <taxon>Methanosarcina</taxon>
    </lineage>
</organism>
<protein>
    <submittedName>
        <fullName evidence="4">Thioredoxin</fullName>
    </submittedName>
</protein>
<proteinExistence type="inferred from homology"/>
<keyword evidence="2" id="KW-0249">Electron transport</keyword>
<accession>A0A0E3S0P7</accession>
<dbReference type="EMBL" id="CP009515">
    <property type="protein sequence ID" value="AKB74214.1"/>
    <property type="molecule type" value="Genomic_DNA"/>
</dbReference>
<dbReference type="Pfam" id="PF13192">
    <property type="entry name" value="Thioredoxin_3"/>
    <property type="match status" value="1"/>
</dbReference>
<name>A0A0E3S0P7_9EURY</name>
<dbReference type="PROSITE" id="PS51354">
    <property type="entry name" value="GLUTAREDOXIN_2"/>
    <property type="match status" value="1"/>
</dbReference>
<dbReference type="KEGG" id="mls:MSLAZ_0953"/>
<dbReference type="GeneID" id="24805670"/>
<dbReference type="OrthoDB" id="35385at2157"/>
<dbReference type="PROSITE" id="PS00194">
    <property type="entry name" value="THIOREDOXIN_1"/>
    <property type="match status" value="1"/>
</dbReference>
<reference evidence="4 5" key="1">
    <citation type="submission" date="2014-07" db="EMBL/GenBank/DDBJ databases">
        <title>Methanogenic archaea and the global carbon cycle.</title>
        <authorList>
            <person name="Henriksen J.R."/>
            <person name="Luke J."/>
            <person name="Reinhart S."/>
            <person name="Benedict M.N."/>
            <person name="Youngblut N.D."/>
            <person name="Metcalf M.E."/>
            <person name="Whitaker R.J."/>
            <person name="Metcalf W.W."/>
        </authorList>
    </citation>
    <scope>NUCLEOTIDE SEQUENCE [LARGE SCALE GENOMIC DNA]</scope>
    <source>
        <strain evidence="4 5">Z-7289</strain>
    </source>
</reference>
<dbReference type="STRING" id="1434111.MSLAZ_0953"/>
<feature type="domain" description="Thioredoxin-like fold" evidence="3">
    <location>
        <begin position="5"/>
        <end position="75"/>
    </location>
</feature>
<evidence type="ECO:0000259" key="3">
    <source>
        <dbReference type="Pfam" id="PF13192"/>
    </source>
</evidence>
<dbReference type="Gene3D" id="3.40.30.10">
    <property type="entry name" value="Glutaredoxin"/>
    <property type="match status" value="1"/>
</dbReference>
<dbReference type="Proteomes" id="UP000033072">
    <property type="component" value="Chromosome"/>
</dbReference>
<dbReference type="InterPro" id="IPR017937">
    <property type="entry name" value="Thioredoxin_CS"/>
</dbReference>
<dbReference type="PATRIC" id="fig|1434111.4.peg.1216"/>
<dbReference type="CDD" id="cd01659">
    <property type="entry name" value="TRX_superfamily"/>
    <property type="match status" value="1"/>
</dbReference>
<keyword evidence="2" id="KW-0813">Transport</keyword>
<sequence length="80" mass="8917">MVKVTLIHASWCTACPATRRFWKDLKSEYDFEYEEVDVETPEGQALIDEYGIAGVPTTLIDGKPAFTGLPKKADAIARIK</sequence>
<comment type="similarity">
    <text evidence="1">Belongs to the glutaredoxin family.</text>
</comment>
<dbReference type="InterPro" id="IPR036249">
    <property type="entry name" value="Thioredoxin-like_sf"/>
</dbReference>
<dbReference type="InterPro" id="IPR012336">
    <property type="entry name" value="Thioredoxin-like_fold"/>
</dbReference>
<evidence type="ECO:0000256" key="2">
    <source>
        <dbReference type="ARBA" id="ARBA00022982"/>
    </source>
</evidence>
<dbReference type="SUPFAM" id="SSF52833">
    <property type="entry name" value="Thioredoxin-like"/>
    <property type="match status" value="1"/>
</dbReference>
<keyword evidence="5" id="KW-1185">Reference proteome</keyword>